<evidence type="ECO:0000313" key="2">
    <source>
        <dbReference type="Proteomes" id="UP001207468"/>
    </source>
</evidence>
<comment type="caution">
    <text evidence="1">The sequence shown here is derived from an EMBL/GenBank/DDBJ whole genome shotgun (WGS) entry which is preliminary data.</text>
</comment>
<dbReference type="Proteomes" id="UP001207468">
    <property type="component" value="Unassembled WGS sequence"/>
</dbReference>
<accession>A0ACC0TWT6</accession>
<keyword evidence="2" id="KW-1185">Reference proteome</keyword>
<sequence length="616" mass="70102">MAQDYKVSLIPDSLTQNADIVQRMEEIHVIIKDIDKAVVKRKYAVTILNEAGEGYARYGNAYDKFRSLSDIAGHMYDAEGKLLKSIRKKDIADITDNDGESLVSDGRVKLYAFYNKSYPYTVEFEDEQDYNGIYSLPEWTPIAHARYAAQQSKFIVETPANYHLRYKQFNYPDQPQIINAKDNITYTWEVKNKKAYQKEPYMPKREDIITAVCIAPSEFAYGGYKGDMSTWKGFGKFALALNAGRDVLPDNIKQEIHKLTDGLSSQQEKVKVLYEYLQHNSRYISIQLGIGGFQPLEAKFVAEKKYGDCKALSNYMVSLLKEAGVKANYVIVKSGEGENGVWKDFPANNFDHIIACVPEAKDTIWLECTNQDMSMGYMGNFTGNRQAVMITDSGGVIVNTPVYTSKDNVAVRRVKATLDETGTLIARSNTHFTGIQQEETFGLLHGATPEERTKYLNNTLNLSTYKVDKSEYKETKGIIPAMDEYLQITSPNYASITGKRLFVVPNLFERMPKLPTDKSRQFDIVYSNAYLNIDSIEIQIPVGFTVEAMPKDIVLDNKFGRYSIHYKVNNNQVTLVRSIERNTARFPASDYTDFVKFYDEMYKGDRARIVLVKADK</sequence>
<name>A0ACC0TWT6_9AGAM</name>
<evidence type="ECO:0000313" key="1">
    <source>
        <dbReference type="EMBL" id="KAI9450903.1"/>
    </source>
</evidence>
<protein>
    <submittedName>
        <fullName evidence="1">Transglutaminase domain protein</fullName>
    </submittedName>
</protein>
<organism evidence="1 2">
    <name type="scientific">Russula earlei</name>
    <dbReference type="NCBI Taxonomy" id="71964"/>
    <lineage>
        <taxon>Eukaryota</taxon>
        <taxon>Fungi</taxon>
        <taxon>Dikarya</taxon>
        <taxon>Basidiomycota</taxon>
        <taxon>Agaricomycotina</taxon>
        <taxon>Agaricomycetes</taxon>
        <taxon>Russulales</taxon>
        <taxon>Russulaceae</taxon>
        <taxon>Russula</taxon>
    </lineage>
</organism>
<reference evidence="1" key="1">
    <citation type="submission" date="2021-03" db="EMBL/GenBank/DDBJ databases">
        <title>Evolutionary priming and transition to the ectomycorrhizal habit in an iconic lineage of mushroom-forming fungi: is preadaptation a requirement?</title>
        <authorList>
            <consortium name="DOE Joint Genome Institute"/>
            <person name="Looney B.P."/>
            <person name="Miyauchi S."/>
            <person name="Morin E."/>
            <person name="Drula E."/>
            <person name="Courty P.E."/>
            <person name="Chicoki N."/>
            <person name="Fauchery L."/>
            <person name="Kohler A."/>
            <person name="Kuo A."/>
            <person name="LaButti K."/>
            <person name="Pangilinan J."/>
            <person name="Lipzen A."/>
            <person name="Riley R."/>
            <person name="Andreopoulos W."/>
            <person name="He G."/>
            <person name="Johnson J."/>
            <person name="Barry K.W."/>
            <person name="Grigoriev I.V."/>
            <person name="Nagy L."/>
            <person name="Hibbett D."/>
            <person name="Henrissat B."/>
            <person name="Matheny P.B."/>
            <person name="Labbe J."/>
            <person name="Martin A.F."/>
        </authorList>
    </citation>
    <scope>NUCLEOTIDE SEQUENCE</scope>
    <source>
        <strain evidence="1">BPL698</strain>
    </source>
</reference>
<gene>
    <name evidence="1" type="ORF">F5148DRAFT_1290468</name>
</gene>
<dbReference type="EMBL" id="JAGFNK010000402">
    <property type="protein sequence ID" value="KAI9450903.1"/>
    <property type="molecule type" value="Genomic_DNA"/>
</dbReference>
<proteinExistence type="predicted"/>